<sequence>MQNWNRYYYSYTVSDGIHEVQSVLTIVASEPFIKIQNSNITISTSNITSAILIPITNHNLSAITNVDAKNSDIWFHVITRNWIFISNFTKKMMKNFTQQDIDDGRILYRITAPLFDGRENVQIITASVGNLTVMKTFKILKIKLDGNERNHLEMRTLTSLVVPFSSISQIDKSILLATASDKQSNEIVFDVIRQPMHGSLILESVKGIKS</sequence>
<dbReference type="Proteomes" id="UP000267606">
    <property type="component" value="Unassembled WGS sequence"/>
</dbReference>
<reference evidence="3" key="1">
    <citation type="submission" date="2016-06" db="UniProtKB">
        <authorList>
            <consortium name="WormBaseParasite"/>
        </authorList>
    </citation>
    <scope>IDENTIFICATION</scope>
</reference>
<accession>A0A183HUZ6</accession>
<keyword evidence="2" id="KW-1185">Reference proteome</keyword>
<organism evidence="3">
    <name type="scientific">Onchocerca flexuosa</name>
    <dbReference type="NCBI Taxonomy" id="387005"/>
    <lineage>
        <taxon>Eukaryota</taxon>
        <taxon>Metazoa</taxon>
        <taxon>Ecdysozoa</taxon>
        <taxon>Nematoda</taxon>
        <taxon>Chromadorea</taxon>
        <taxon>Rhabditida</taxon>
        <taxon>Spirurina</taxon>
        <taxon>Spiruromorpha</taxon>
        <taxon>Filarioidea</taxon>
        <taxon>Onchocercidae</taxon>
        <taxon>Onchocerca</taxon>
    </lineage>
</organism>
<dbReference type="AlphaFoldDB" id="A0A183HUZ6"/>
<evidence type="ECO:0000313" key="3">
    <source>
        <dbReference type="WBParaSite" id="OFLC_0001130801-mRNA-1"/>
    </source>
</evidence>
<gene>
    <name evidence="1" type="ORF">OFLC_LOCUS11304</name>
</gene>
<dbReference type="STRING" id="387005.A0A183HUZ6"/>
<proteinExistence type="predicted"/>
<name>A0A183HUZ6_9BILA</name>
<evidence type="ECO:0000313" key="2">
    <source>
        <dbReference type="Proteomes" id="UP000267606"/>
    </source>
</evidence>
<evidence type="ECO:0000313" key="1">
    <source>
        <dbReference type="EMBL" id="VDO75504.1"/>
    </source>
</evidence>
<dbReference type="EMBL" id="UZAJ01016183">
    <property type="protein sequence ID" value="VDO75504.1"/>
    <property type="molecule type" value="Genomic_DNA"/>
</dbReference>
<protein>
    <submittedName>
        <fullName evidence="3">Cadherin domain-containing protein</fullName>
    </submittedName>
</protein>
<reference evidence="1 2" key="2">
    <citation type="submission" date="2018-11" db="EMBL/GenBank/DDBJ databases">
        <authorList>
            <consortium name="Pathogen Informatics"/>
        </authorList>
    </citation>
    <scope>NUCLEOTIDE SEQUENCE [LARGE SCALE GENOMIC DNA]</scope>
</reference>
<dbReference type="WBParaSite" id="OFLC_0001130801-mRNA-1">
    <property type="protein sequence ID" value="OFLC_0001130801-mRNA-1"/>
    <property type="gene ID" value="OFLC_0001130801"/>
</dbReference>